<dbReference type="Gene3D" id="3.40.50.1820">
    <property type="entry name" value="alpha/beta hydrolase"/>
    <property type="match status" value="1"/>
</dbReference>
<keyword evidence="2" id="KW-0808">Transferase</keyword>
<dbReference type="EC" id="2.3.1.51" evidence="2"/>
<proteinExistence type="inferred from homology"/>
<evidence type="ECO:0000313" key="3">
    <source>
        <dbReference type="Proteomes" id="UP001163046"/>
    </source>
</evidence>
<sequence length="347" mass="39220">MPVRDAEYARPLLARAGSYNIKKYVALTREERTGFLAVYLVSNLREIAGKRRVTNIRTNPISSSKQICVLANEHRIWTLIFNPEAQSPRKVPLVLVHGFGGGFGRSSRPQLSADPVEAEEQFVDAIETMARPDRPGKVCTFRAQSWWLLGKFLCHQVPLQNPASNLADPWGFPVKPTEDNINRHVPVWVKFLGAVLSPFNPLAGLRAAGPWGPSLVRQFRPDFQRKFSSILTDDTIFNYIYHCNAQVPSGETAFKNMTIPYGWARHPMIYRIGSVDRNIPITMIYGSRSWIDHNTGKETKERRSGCYVDVQVITGAGHHVYVDQPNKFNELVEQICQNIDGDDDDDV</sequence>
<comment type="caution">
    <text evidence="2">The sequence shown here is derived from an EMBL/GenBank/DDBJ whole genome shotgun (WGS) entry which is preliminary data.</text>
</comment>
<protein>
    <submittedName>
        <fullName evidence="2">1-acylglycerol-3-phosphate O-acyltransferase abhd5</fullName>
        <ecNumber evidence="2">2.3.1.51</ecNumber>
    </submittedName>
</protein>
<organism evidence="2 3">
    <name type="scientific">Desmophyllum pertusum</name>
    <dbReference type="NCBI Taxonomy" id="174260"/>
    <lineage>
        <taxon>Eukaryota</taxon>
        <taxon>Metazoa</taxon>
        <taxon>Cnidaria</taxon>
        <taxon>Anthozoa</taxon>
        <taxon>Hexacorallia</taxon>
        <taxon>Scleractinia</taxon>
        <taxon>Caryophylliina</taxon>
        <taxon>Caryophylliidae</taxon>
        <taxon>Desmophyllum</taxon>
    </lineage>
</organism>
<reference evidence="2" key="1">
    <citation type="submission" date="2023-01" db="EMBL/GenBank/DDBJ databases">
        <title>Genome assembly of the deep-sea coral Lophelia pertusa.</title>
        <authorList>
            <person name="Herrera S."/>
            <person name="Cordes E."/>
        </authorList>
    </citation>
    <scope>NUCLEOTIDE SEQUENCE</scope>
    <source>
        <strain evidence="2">USNM1676648</strain>
        <tissue evidence="2">Polyp</tissue>
    </source>
</reference>
<evidence type="ECO:0000313" key="2">
    <source>
        <dbReference type="EMBL" id="KAJ7360435.1"/>
    </source>
</evidence>
<keyword evidence="2" id="KW-0012">Acyltransferase</keyword>
<dbReference type="SUPFAM" id="SSF53474">
    <property type="entry name" value="alpha/beta-Hydrolases"/>
    <property type="match status" value="1"/>
</dbReference>
<dbReference type="PANTHER" id="PTHR42886">
    <property type="entry name" value="RE40534P-RELATED"/>
    <property type="match status" value="1"/>
</dbReference>
<dbReference type="GO" id="GO:0005739">
    <property type="term" value="C:mitochondrion"/>
    <property type="evidence" value="ECO:0007669"/>
    <property type="project" value="TreeGrafter"/>
</dbReference>
<dbReference type="EMBL" id="MU827309">
    <property type="protein sequence ID" value="KAJ7360435.1"/>
    <property type="molecule type" value="Genomic_DNA"/>
</dbReference>
<comment type="similarity">
    <text evidence="1">Belongs to the peptidase S33 family. ABHD4/ABHD5 subfamily.</text>
</comment>
<accession>A0A9W9YQC1</accession>
<dbReference type="GO" id="GO:0003841">
    <property type="term" value="F:1-acylglycerol-3-phosphate O-acyltransferase activity"/>
    <property type="evidence" value="ECO:0007669"/>
    <property type="project" value="UniProtKB-EC"/>
</dbReference>
<dbReference type="OrthoDB" id="7457040at2759"/>
<dbReference type="AlphaFoldDB" id="A0A9W9YQC1"/>
<dbReference type="GO" id="GO:0055088">
    <property type="term" value="P:lipid homeostasis"/>
    <property type="evidence" value="ECO:0007669"/>
    <property type="project" value="TreeGrafter"/>
</dbReference>
<dbReference type="GO" id="GO:0052689">
    <property type="term" value="F:carboxylic ester hydrolase activity"/>
    <property type="evidence" value="ECO:0007669"/>
    <property type="project" value="TreeGrafter"/>
</dbReference>
<dbReference type="GO" id="GO:0006654">
    <property type="term" value="P:phosphatidic acid biosynthetic process"/>
    <property type="evidence" value="ECO:0007669"/>
    <property type="project" value="TreeGrafter"/>
</dbReference>
<evidence type="ECO:0000256" key="1">
    <source>
        <dbReference type="ARBA" id="ARBA00038097"/>
    </source>
</evidence>
<name>A0A9W9YQC1_9CNID</name>
<gene>
    <name evidence="2" type="primary">ABHD5_1</name>
    <name evidence="2" type="ORF">OS493_015536</name>
</gene>
<dbReference type="Proteomes" id="UP001163046">
    <property type="component" value="Unassembled WGS sequence"/>
</dbReference>
<dbReference type="InterPro" id="IPR029058">
    <property type="entry name" value="AB_hydrolase_fold"/>
</dbReference>
<keyword evidence="3" id="KW-1185">Reference proteome</keyword>
<dbReference type="PANTHER" id="PTHR42886:SF29">
    <property type="entry name" value="PUMMELIG, ISOFORM A"/>
    <property type="match status" value="1"/>
</dbReference>